<reference evidence="1 2" key="1">
    <citation type="submission" date="2019-10" db="EMBL/GenBank/DDBJ databases">
        <authorList>
            <person name="Wolf R A."/>
        </authorList>
    </citation>
    <scope>NUCLEOTIDE SEQUENCE [LARGE SCALE GENOMIC DNA]</scope>
    <source>
        <strain evidence="1">Collinsella_intestinalis_DSM_13632</strain>
    </source>
</reference>
<dbReference type="AlphaFoldDB" id="A0A5K1ITF5"/>
<accession>A0A5K1ITF5</accession>
<evidence type="ECO:0000313" key="1">
    <source>
        <dbReference type="EMBL" id="VWL91690.1"/>
    </source>
</evidence>
<gene>
    <name evidence="1" type="ORF">JKKLCJKK_00394</name>
</gene>
<proteinExistence type="predicted"/>
<dbReference type="OrthoDB" id="9993131at2"/>
<dbReference type="RefSeq" id="WP_152063126.1">
    <property type="nucleotide sequence ID" value="NZ_CABWIC010000007.1"/>
</dbReference>
<dbReference type="EMBL" id="CABWIC010000007">
    <property type="protein sequence ID" value="VWL91690.1"/>
    <property type="molecule type" value="Genomic_DNA"/>
</dbReference>
<organism evidence="1 2">
    <name type="scientific">Collinsella intestinalis</name>
    <dbReference type="NCBI Taxonomy" id="147207"/>
    <lineage>
        <taxon>Bacteria</taxon>
        <taxon>Bacillati</taxon>
        <taxon>Actinomycetota</taxon>
        <taxon>Coriobacteriia</taxon>
        <taxon>Coriobacteriales</taxon>
        <taxon>Coriobacteriaceae</taxon>
        <taxon>Collinsella</taxon>
    </lineage>
</organism>
<dbReference type="Proteomes" id="UP000405524">
    <property type="component" value="Unassembled WGS sequence"/>
</dbReference>
<protein>
    <recommendedName>
        <fullName evidence="3">HK97 gp10 family phage protein</fullName>
    </recommendedName>
</protein>
<name>A0A5K1ITF5_9ACTN</name>
<evidence type="ECO:0008006" key="3">
    <source>
        <dbReference type="Google" id="ProtNLM"/>
    </source>
</evidence>
<sequence length="144" mass="15287">MFSIRVQNLDNVIAGLRAVDSEMASELKRGIKELVRPTYDKAKTYAGGLGDNPTGSYAKSLALRTYANGVKFVSTDPGGGVIEFANPGAVILEGKRAGRRAGVPLGSAPPRALLRALLEDEEEIVREVSDLVQKTCDEGLLSLG</sequence>
<dbReference type="GeneID" id="77465383"/>
<evidence type="ECO:0000313" key="2">
    <source>
        <dbReference type="Proteomes" id="UP000405524"/>
    </source>
</evidence>